<name>A0AAW1Y538_RUBAR</name>
<gene>
    <name evidence="2" type="ORF">M0R45_000413</name>
    <name evidence="3" type="ORF">M0R45_009473</name>
    <name evidence="4" type="ORF">M0R45_009474</name>
</gene>
<proteinExistence type="predicted"/>
<sequence>MKNLTQKPIQPAALTNQPAKIHNPKSHSQANLRLPKPLSKLTMTPPHCRHPQALPPTSPPCPYGVAAGAPSPAITTRRRRCLLCRTCRAKPSPCSSSHHQSAASPPPCPTHHH</sequence>
<organism evidence="3 5">
    <name type="scientific">Rubus argutus</name>
    <name type="common">Southern blackberry</name>
    <dbReference type="NCBI Taxonomy" id="59490"/>
    <lineage>
        <taxon>Eukaryota</taxon>
        <taxon>Viridiplantae</taxon>
        <taxon>Streptophyta</taxon>
        <taxon>Embryophyta</taxon>
        <taxon>Tracheophyta</taxon>
        <taxon>Spermatophyta</taxon>
        <taxon>Magnoliopsida</taxon>
        <taxon>eudicotyledons</taxon>
        <taxon>Gunneridae</taxon>
        <taxon>Pentapetalae</taxon>
        <taxon>rosids</taxon>
        <taxon>fabids</taxon>
        <taxon>Rosales</taxon>
        <taxon>Rosaceae</taxon>
        <taxon>Rosoideae</taxon>
        <taxon>Rosoideae incertae sedis</taxon>
        <taxon>Rubus</taxon>
    </lineage>
</organism>
<keyword evidence="5" id="KW-1185">Reference proteome</keyword>
<feature type="region of interest" description="Disordered" evidence="1">
    <location>
        <begin position="89"/>
        <end position="113"/>
    </location>
</feature>
<evidence type="ECO:0000313" key="2">
    <source>
        <dbReference type="EMBL" id="KAK9905219.1"/>
    </source>
</evidence>
<comment type="caution">
    <text evidence="3">The sequence shown here is derived from an EMBL/GenBank/DDBJ whole genome shotgun (WGS) entry which is preliminary data.</text>
</comment>
<evidence type="ECO:0000256" key="1">
    <source>
        <dbReference type="SAM" id="MobiDB-lite"/>
    </source>
</evidence>
<protein>
    <submittedName>
        <fullName evidence="3">Uncharacterized protein</fullName>
    </submittedName>
</protein>
<dbReference type="EMBL" id="JBEDUW010000169">
    <property type="protein sequence ID" value="KAK9905219.1"/>
    <property type="molecule type" value="Genomic_DNA"/>
</dbReference>
<feature type="region of interest" description="Disordered" evidence="1">
    <location>
        <begin position="1"/>
        <end position="61"/>
    </location>
</feature>
<dbReference type="AlphaFoldDB" id="A0AAW1Y538"/>
<feature type="compositionally biased region" description="Polar residues" evidence="1">
    <location>
        <begin position="1"/>
        <end position="18"/>
    </location>
</feature>
<reference evidence="3 5" key="1">
    <citation type="journal article" date="2023" name="G3 (Bethesda)">
        <title>A chromosome-length genome assembly and annotation of blackberry (Rubus argutus, cv. 'Hillquist').</title>
        <authorList>
            <person name="Bruna T."/>
            <person name="Aryal R."/>
            <person name="Dudchenko O."/>
            <person name="Sargent D.J."/>
            <person name="Mead D."/>
            <person name="Buti M."/>
            <person name="Cavallini A."/>
            <person name="Hytonen T."/>
            <person name="Andres J."/>
            <person name="Pham M."/>
            <person name="Weisz D."/>
            <person name="Mascagni F."/>
            <person name="Usai G."/>
            <person name="Natali L."/>
            <person name="Bassil N."/>
            <person name="Fernandez G.E."/>
            <person name="Lomsadze A."/>
            <person name="Armour M."/>
            <person name="Olukolu B."/>
            <person name="Poorten T."/>
            <person name="Britton C."/>
            <person name="Davik J."/>
            <person name="Ashrafi H."/>
            <person name="Aiden E.L."/>
            <person name="Borodovsky M."/>
            <person name="Worthington M."/>
        </authorList>
    </citation>
    <scope>NUCLEOTIDE SEQUENCE [LARGE SCALE GENOMIC DNA]</scope>
    <source>
        <strain evidence="3">PI 553951</strain>
    </source>
</reference>
<feature type="compositionally biased region" description="Low complexity" evidence="1">
    <location>
        <begin position="89"/>
        <end position="103"/>
    </location>
</feature>
<evidence type="ECO:0000313" key="5">
    <source>
        <dbReference type="Proteomes" id="UP001457282"/>
    </source>
</evidence>
<feature type="compositionally biased region" description="Pro residues" evidence="1">
    <location>
        <begin position="104"/>
        <end position="113"/>
    </location>
</feature>
<dbReference type="EMBL" id="JBEDUW010000002">
    <property type="protein sequence ID" value="KAK9943882.1"/>
    <property type="molecule type" value="Genomic_DNA"/>
</dbReference>
<evidence type="ECO:0000313" key="4">
    <source>
        <dbReference type="EMBL" id="KAK9943882.1"/>
    </source>
</evidence>
<dbReference type="EMBL" id="JBEDUW010000002">
    <property type="protein sequence ID" value="KAK9943881.1"/>
    <property type="molecule type" value="Genomic_DNA"/>
</dbReference>
<dbReference type="Proteomes" id="UP001457282">
    <property type="component" value="Unassembled WGS sequence"/>
</dbReference>
<accession>A0AAW1Y538</accession>
<evidence type="ECO:0000313" key="3">
    <source>
        <dbReference type="EMBL" id="KAK9943881.1"/>
    </source>
</evidence>